<organism evidence="1 2">
    <name type="scientific">Anaerostipes hadrus</name>
    <dbReference type="NCBI Taxonomy" id="649756"/>
    <lineage>
        <taxon>Bacteria</taxon>
        <taxon>Bacillati</taxon>
        <taxon>Bacillota</taxon>
        <taxon>Clostridia</taxon>
        <taxon>Lachnospirales</taxon>
        <taxon>Lachnospiraceae</taxon>
        <taxon>Anaerostipes</taxon>
    </lineage>
</organism>
<sequence length="147" mass="17607">MEERYTELFQNVYGAKNEHPLNKIEEKREEIKDIVKEALGMLNKARDMAFGIDETEIQDDITNALNIFLAAEEKQQELPPGKNLFTACTDEELFMFYDAFETKTGFEYLPKLNRIRSQYASFRRCYMDLNFEISHRWHTEKKEEFER</sequence>
<evidence type="ECO:0000313" key="2">
    <source>
        <dbReference type="Proteomes" id="UP000095598"/>
    </source>
</evidence>
<name>A0A173T8S1_ANAHA</name>
<protein>
    <submittedName>
        <fullName evidence="1">Uncharacterized protein</fullName>
    </submittedName>
</protein>
<gene>
    <name evidence="1" type="ORF">ERS852425_01897</name>
</gene>
<reference evidence="1 2" key="1">
    <citation type="submission" date="2015-09" db="EMBL/GenBank/DDBJ databases">
        <authorList>
            <consortium name="Pathogen Informatics"/>
        </authorList>
    </citation>
    <scope>NUCLEOTIDE SEQUENCE [LARGE SCALE GENOMIC DNA]</scope>
    <source>
        <strain evidence="1 2">2789STDY5608868</strain>
    </source>
</reference>
<proteinExistence type="predicted"/>
<dbReference type="AlphaFoldDB" id="A0A173T8S1"/>
<accession>A0A173T8S1</accession>
<evidence type="ECO:0000313" key="1">
    <source>
        <dbReference type="EMBL" id="CUM99114.1"/>
    </source>
</evidence>
<dbReference type="EMBL" id="CYXT01000014">
    <property type="protein sequence ID" value="CUM99114.1"/>
    <property type="molecule type" value="Genomic_DNA"/>
</dbReference>
<dbReference type="Proteomes" id="UP000095598">
    <property type="component" value="Unassembled WGS sequence"/>
</dbReference>
<dbReference type="RefSeq" id="WP_055258777.1">
    <property type="nucleotide sequence ID" value="NZ_CYXT01000014.1"/>
</dbReference>